<dbReference type="WBParaSite" id="nRc.2.0.1.t07819-RA">
    <property type="protein sequence ID" value="nRc.2.0.1.t07819-RA"/>
    <property type="gene ID" value="nRc.2.0.1.g07819"/>
</dbReference>
<protein>
    <submittedName>
        <fullName evidence="2">Uncharacterized protein</fullName>
    </submittedName>
</protein>
<evidence type="ECO:0000313" key="2">
    <source>
        <dbReference type="WBParaSite" id="nRc.2.0.1.t07819-RA"/>
    </source>
</evidence>
<keyword evidence="1" id="KW-1185">Reference proteome</keyword>
<evidence type="ECO:0000313" key="1">
    <source>
        <dbReference type="Proteomes" id="UP000887565"/>
    </source>
</evidence>
<dbReference type="AlphaFoldDB" id="A0A915I2Z0"/>
<organism evidence="1 2">
    <name type="scientific">Romanomermis culicivorax</name>
    <name type="common">Nematode worm</name>
    <dbReference type="NCBI Taxonomy" id="13658"/>
    <lineage>
        <taxon>Eukaryota</taxon>
        <taxon>Metazoa</taxon>
        <taxon>Ecdysozoa</taxon>
        <taxon>Nematoda</taxon>
        <taxon>Enoplea</taxon>
        <taxon>Dorylaimia</taxon>
        <taxon>Mermithida</taxon>
        <taxon>Mermithoidea</taxon>
        <taxon>Mermithidae</taxon>
        <taxon>Romanomermis</taxon>
    </lineage>
</organism>
<name>A0A915I2Z0_ROMCU</name>
<dbReference type="Proteomes" id="UP000887565">
    <property type="component" value="Unplaced"/>
</dbReference>
<proteinExistence type="predicted"/>
<sequence length="40" mass="4737">MKTATWVFMGCFDACQFDLTDMPPEWTRFKILTDVNAYDQ</sequence>
<accession>A0A915I2Z0</accession>
<reference evidence="2" key="1">
    <citation type="submission" date="2022-11" db="UniProtKB">
        <authorList>
            <consortium name="WormBaseParasite"/>
        </authorList>
    </citation>
    <scope>IDENTIFICATION</scope>
</reference>